<keyword evidence="4" id="KW-1185">Reference proteome</keyword>
<feature type="region of interest" description="Disordered" evidence="1">
    <location>
        <begin position="1"/>
        <end position="27"/>
    </location>
</feature>
<dbReference type="PROSITE" id="PS50011">
    <property type="entry name" value="PROTEIN_KINASE_DOM"/>
    <property type="match status" value="1"/>
</dbReference>
<dbReference type="OrthoDB" id="354678at2759"/>
<proteinExistence type="predicted"/>
<dbReference type="AlphaFoldDB" id="A0A8S1PK99"/>
<reference evidence="3" key="1">
    <citation type="submission" date="2021-01" db="EMBL/GenBank/DDBJ databases">
        <authorList>
            <consortium name="Genoscope - CEA"/>
            <person name="William W."/>
        </authorList>
    </citation>
    <scope>NUCLEOTIDE SEQUENCE</scope>
</reference>
<dbReference type="PANTHER" id="PTHR24347">
    <property type="entry name" value="SERINE/THREONINE-PROTEIN KINASE"/>
    <property type="match status" value="1"/>
</dbReference>
<dbReference type="GO" id="GO:0005524">
    <property type="term" value="F:ATP binding"/>
    <property type="evidence" value="ECO:0007669"/>
    <property type="project" value="InterPro"/>
</dbReference>
<feature type="compositionally biased region" description="Polar residues" evidence="1">
    <location>
        <begin position="1"/>
        <end position="16"/>
    </location>
</feature>
<evidence type="ECO:0000256" key="1">
    <source>
        <dbReference type="SAM" id="MobiDB-lite"/>
    </source>
</evidence>
<organism evidence="3 4">
    <name type="scientific">Paramecium sonneborni</name>
    <dbReference type="NCBI Taxonomy" id="65129"/>
    <lineage>
        <taxon>Eukaryota</taxon>
        <taxon>Sar</taxon>
        <taxon>Alveolata</taxon>
        <taxon>Ciliophora</taxon>
        <taxon>Intramacronucleata</taxon>
        <taxon>Oligohymenophorea</taxon>
        <taxon>Peniculida</taxon>
        <taxon>Parameciidae</taxon>
        <taxon>Paramecium</taxon>
    </lineage>
</organism>
<dbReference type="SMART" id="SM00220">
    <property type="entry name" value="S_TKc"/>
    <property type="match status" value="1"/>
</dbReference>
<name>A0A8S1PK99_9CILI</name>
<dbReference type="GO" id="GO:0004672">
    <property type="term" value="F:protein kinase activity"/>
    <property type="evidence" value="ECO:0007669"/>
    <property type="project" value="InterPro"/>
</dbReference>
<dbReference type="EMBL" id="CAJJDN010000080">
    <property type="protein sequence ID" value="CAD8103379.1"/>
    <property type="molecule type" value="Genomic_DNA"/>
</dbReference>
<comment type="caution">
    <text evidence="3">The sequence shown here is derived from an EMBL/GenBank/DDBJ whole genome shotgun (WGS) entry which is preliminary data.</text>
</comment>
<sequence>MQNNKNCSQFENQDNSDWPVFQTPKKNTNQSFWDKQPSLIFDQNQIIIQGCLNRIGKNKQIPKQYTFTLLNTGQLFYADKNQKGSIQLNLSILIKKIELTNQENQDNEKISAIRIERFLNCSIYIWNEDNSQNFEGFFQLEEKIDQGAFSSVFTVTSQLQGENNKQTFAAKVYSKNLQQKIPAQQMKDFIQTECQILKLVKCQYIVQLFEIIQLEDVVILILEYISGQTLHRLLQQNLVNELMCCEITYQILLGIKEIHHHGFVHRDIKLENIMISCQNPIQIKLIDFGFAEKINRNKLVTGSGTAGYLAPELFQLAPYTENCDIFSLGVLFYMLLCGKSPFCVQNNETLLEQNKNCNIQYLQEEWMNVSSSTKKIVQRLLDKDPLKRITISELKLLLEIHINNLRFNQANSRQALNQLQNCNNVIMQTQKLAIKTVTVNKKCDDDDILIEEKSIDNTNLINLKNSHQYYNKSKWIS</sequence>
<accession>A0A8S1PK99</accession>
<dbReference type="Pfam" id="PF00069">
    <property type="entry name" value="Pkinase"/>
    <property type="match status" value="1"/>
</dbReference>
<feature type="domain" description="Protein kinase" evidence="2">
    <location>
        <begin position="138"/>
        <end position="404"/>
    </location>
</feature>
<evidence type="ECO:0000259" key="2">
    <source>
        <dbReference type="PROSITE" id="PS50011"/>
    </source>
</evidence>
<gene>
    <name evidence="3" type="ORF">PSON_ATCC_30995.1.T0800065</name>
</gene>
<dbReference type="InterPro" id="IPR000719">
    <property type="entry name" value="Prot_kinase_dom"/>
</dbReference>
<evidence type="ECO:0000313" key="3">
    <source>
        <dbReference type="EMBL" id="CAD8103379.1"/>
    </source>
</evidence>
<evidence type="ECO:0000313" key="4">
    <source>
        <dbReference type="Proteomes" id="UP000692954"/>
    </source>
</evidence>
<dbReference type="PROSITE" id="PS00108">
    <property type="entry name" value="PROTEIN_KINASE_ST"/>
    <property type="match status" value="1"/>
</dbReference>
<dbReference type="InterPro" id="IPR008271">
    <property type="entry name" value="Ser/Thr_kinase_AS"/>
</dbReference>
<protein>
    <recommendedName>
        <fullName evidence="2">Protein kinase domain-containing protein</fullName>
    </recommendedName>
</protein>
<dbReference type="Proteomes" id="UP000692954">
    <property type="component" value="Unassembled WGS sequence"/>
</dbReference>